<protein>
    <submittedName>
        <fullName evidence="2">Uncharacterized protein</fullName>
    </submittedName>
</protein>
<feature type="transmembrane region" description="Helical" evidence="1">
    <location>
        <begin position="21"/>
        <end position="39"/>
    </location>
</feature>
<sequence length="307" mass="35493">MTNQSMMIRLMTVRAINSGMGAILILIDKVTFFTYIYHLNNLNQVQLFDKITSLMPLLICALAIILLSARYLQLTKLHHLYLLFAFILLGFSYLYTYLFCSKEYQAIAWLFPLRQPVKFLLIPMSYLYMISAFLGKRNTYGSILLHFVPAIFIFVGFIPFWFVSPDIQLNYVAHDYTNETNNFVIQNIQILRIVSVFGVFNLMLLIYAWMSVLEFRKYQKTHTVSLFSKSGSETLSITLVFFTLLLVLVDNAYFLGISQMANSRILFNVMSSLILVLVFFNGFNRKKCIVCEKQASLSEDNSPDEDS</sequence>
<dbReference type="AlphaFoldDB" id="A0A644YRF5"/>
<name>A0A644YRF5_9ZZZZ</name>
<keyword evidence="1" id="KW-0812">Transmembrane</keyword>
<feature type="transmembrane region" description="Helical" evidence="1">
    <location>
        <begin position="234"/>
        <end position="253"/>
    </location>
</feature>
<keyword evidence="1" id="KW-0472">Membrane</keyword>
<evidence type="ECO:0000256" key="1">
    <source>
        <dbReference type="SAM" id="Phobius"/>
    </source>
</evidence>
<reference evidence="2" key="1">
    <citation type="submission" date="2019-08" db="EMBL/GenBank/DDBJ databases">
        <authorList>
            <person name="Kucharzyk K."/>
            <person name="Murdoch R.W."/>
            <person name="Higgins S."/>
            <person name="Loffler F."/>
        </authorList>
    </citation>
    <scope>NUCLEOTIDE SEQUENCE</scope>
</reference>
<evidence type="ECO:0000313" key="2">
    <source>
        <dbReference type="EMBL" id="MPM30461.1"/>
    </source>
</evidence>
<feature type="transmembrane region" description="Helical" evidence="1">
    <location>
        <begin position="143"/>
        <end position="162"/>
    </location>
</feature>
<gene>
    <name evidence="2" type="ORF">SDC9_77011</name>
</gene>
<comment type="caution">
    <text evidence="2">The sequence shown here is derived from an EMBL/GenBank/DDBJ whole genome shotgun (WGS) entry which is preliminary data.</text>
</comment>
<dbReference type="EMBL" id="VSSQ01005792">
    <property type="protein sequence ID" value="MPM30461.1"/>
    <property type="molecule type" value="Genomic_DNA"/>
</dbReference>
<feature type="transmembrane region" description="Helical" evidence="1">
    <location>
        <begin position="119"/>
        <end position="136"/>
    </location>
</feature>
<proteinExistence type="predicted"/>
<feature type="transmembrane region" description="Helical" evidence="1">
    <location>
        <begin position="80"/>
        <end position="99"/>
    </location>
</feature>
<accession>A0A644YRF5</accession>
<keyword evidence="1" id="KW-1133">Transmembrane helix</keyword>
<feature type="transmembrane region" description="Helical" evidence="1">
    <location>
        <begin position="265"/>
        <end position="283"/>
    </location>
</feature>
<organism evidence="2">
    <name type="scientific">bioreactor metagenome</name>
    <dbReference type="NCBI Taxonomy" id="1076179"/>
    <lineage>
        <taxon>unclassified sequences</taxon>
        <taxon>metagenomes</taxon>
        <taxon>ecological metagenomes</taxon>
    </lineage>
</organism>
<feature type="transmembrane region" description="Helical" evidence="1">
    <location>
        <begin position="51"/>
        <end position="68"/>
    </location>
</feature>
<feature type="transmembrane region" description="Helical" evidence="1">
    <location>
        <begin position="190"/>
        <end position="213"/>
    </location>
</feature>